<dbReference type="InterPro" id="IPR011010">
    <property type="entry name" value="DNA_brk_join_enz"/>
</dbReference>
<evidence type="ECO:0000313" key="5">
    <source>
        <dbReference type="Proteomes" id="UP000054217"/>
    </source>
</evidence>
<feature type="region of interest" description="Disordered" evidence="3">
    <location>
        <begin position="1"/>
        <end position="48"/>
    </location>
</feature>
<feature type="compositionally biased region" description="Polar residues" evidence="3">
    <location>
        <begin position="20"/>
        <end position="32"/>
    </location>
</feature>
<dbReference type="GO" id="GO:0015074">
    <property type="term" value="P:DNA integration"/>
    <property type="evidence" value="ECO:0007669"/>
    <property type="project" value="InterPro"/>
</dbReference>
<dbReference type="InterPro" id="IPR010998">
    <property type="entry name" value="Integrase_recombinase_N"/>
</dbReference>
<evidence type="ECO:0000256" key="1">
    <source>
        <dbReference type="ARBA" id="ARBA00023125"/>
    </source>
</evidence>
<dbReference type="SUPFAM" id="SSF47823">
    <property type="entry name" value="lambda integrase-like, N-terminal domain"/>
    <property type="match status" value="1"/>
</dbReference>
<name>A0A0C3NWI8_PISTI</name>
<evidence type="ECO:0000256" key="2">
    <source>
        <dbReference type="ARBA" id="ARBA00023172"/>
    </source>
</evidence>
<dbReference type="Proteomes" id="UP000054217">
    <property type="component" value="Unassembled WGS sequence"/>
</dbReference>
<dbReference type="PANTHER" id="PTHR34605:SF3">
    <property type="entry name" value="P CELL-TYPE AGGLUTINATION PROTEIN MAP4-LIKE-RELATED"/>
    <property type="match status" value="1"/>
</dbReference>
<accession>A0A0C3NWI8</accession>
<evidence type="ECO:0000256" key="3">
    <source>
        <dbReference type="SAM" id="MobiDB-lite"/>
    </source>
</evidence>
<feature type="compositionally biased region" description="Polar residues" evidence="3">
    <location>
        <begin position="1"/>
        <end position="13"/>
    </location>
</feature>
<dbReference type="InterPro" id="IPR052925">
    <property type="entry name" value="Phage_Integrase-like_Recomb"/>
</dbReference>
<dbReference type="GO" id="GO:0006310">
    <property type="term" value="P:DNA recombination"/>
    <property type="evidence" value="ECO:0007669"/>
    <property type="project" value="UniProtKB-KW"/>
</dbReference>
<dbReference type="AlphaFoldDB" id="A0A0C3NWI8"/>
<proteinExistence type="predicted"/>
<sequence length="426" mass="47107">MNSLKKPSHTSNNKADKFNTPLNNTDPTQTSAPRPYHPHLTPAPSSLRPHCLARDRLLSWRLASSTPEAASSMQLPAEIIHQIASVIGTSWTEATKELYGTSLLVYHVFCDMNNIPDSAGCPISSDLLSAFLASCTGAHSGSTLANYAAGIRAWHIVHRCTWDINEREYKAILEGTVTHQSTTRLAPASSKHPHRAPFTTDTLKLLHGILNKDNPCNAAIYACIVVTFHCITRLGEFTVPSIKSFGPTKHVSRASYHLVHNHQGLPVMVFNLPATKCSIKGEMVQCTPQDNPVTDPMQALQNHIHLNPATKDTHLFAWKHLIHSIRPLSKAEVTRMIVKVAKSHPGLLNLKGHSLRIGGMLFYLLNGVPFDVVKTMGCWSGDSFTIYLRHHALVLTPFLQSKPELLNALKGYILPPVWCREQVRVP</sequence>
<dbReference type="InParanoid" id="A0A0C3NWI8"/>
<keyword evidence="1" id="KW-0238">DNA-binding</keyword>
<dbReference type="SUPFAM" id="SSF56349">
    <property type="entry name" value="DNA breaking-rejoining enzymes"/>
    <property type="match status" value="1"/>
</dbReference>
<protein>
    <recommendedName>
        <fullName evidence="6">Tyr recombinase domain-containing protein</fullName>
    </recommendedName>
</protein>
<evidence type="ECO:0008006" key="6">
    <source>
        <dbReference type="Google" id="ProtNLM"/>
    </source>
</evidence>
<keyword evidence="2" id="KW-0233">DNA recombination</keyword>
<dbReference type="EMBL" id="KN832002">
    <property type="protein sequence ID" value="KIN99730.1"/>
    <property type="molecule type" value="Genomic_DNA"/>
</dbReference>
<dbReference type="STRING" id="870435.A0A0C3NWI8"/>
<evidence type="ECO:0000313" key="4">
    <source>
        <dbReference type="EMBL" id="KIN99730.1"/>
    </source>
</evidence>
<keyword evidence="5" id="KW-1185">Reference proteome</keyword>
<dbReference type="HOGENOM" id="CLU_003292_2_2_1"/>
<dbReference type="Gene3D" id="1.10.443.10">
    <property type="entry name" value="Intergrase catalytic core"/>
    <property type="match status" value="1"/>
</dbReference>
<dbReference type="PANTHER" id="PTHR34605">
    <property type="entry name" value="PHAGE_INTEGRASE DOMAIN-CONTAINING PROTEIN"/>
    <property type="match status" value="1"/>
</dbReference>
<gene>
    <name evidence="4" type="ORF">M404DRAFT_154547</name>
</gene>
<reference evidence="4 5" key="1">
    <citation type="submission" date="2014-04" db="EMBL/GenBank/DDBJ databases">
        <authorList>
            <consortium name="DOE Joint Genome Institute"/>
            <person name="Kuo A."/>
            <person name="Kohler A."/>
            <person name="Costa M.D."/>
            <person name="Nagy L.G."/>
            <person name="Floudas D."/>
            <person name="Copeland A."/>
            <person name="Barry K.W."/>
            <person name="Cichocki N."/>
            <person name="Veneault-Fourrey C."/>
            <person name="LaButti K."/>
            <person name="Lindquist E.A."/>
            <person name="Lipzen A."/>
            <person name="Lundell T."/>
            <person name="Morin E."/>
            <person name="Murat C."/>
            <person name="Sun H."/>
            <person name="Tunlid A."/>
            <person name="Henrissat B."/>
            <person name="Grigoriev I.V."/>
            <person name="Hibbett D.S."/>
            <person name="Martin F."/>
            <person name="Nordberg H.P."/>
            <person name="Cantor M.N."/>
            <person name="Hua S.X."/>
        </authorList>
    </citation>
    <scope>NUCLEOTIDE SEQUENCE [LARGE SCALE GENOMIC DNA]</scope>
    <source>
        <strain evidence="4 5">Marx 270</strain>
    </source>
</reference>
<reference evidence="5" key="2">
    <citation type="submission" date="2015-01" db="EMBL/GenBank/DDBJ databases">
        <title>Evolutionary Origins and Diversification of the Mycorrhizal Mutualists.</title>
        <authorList>
            <consortium name="DOE Joint Genome Institute"/>
            <consortium name="Mycorrhizal Genomics Consortium"/>
            <person name="Kohler A."/>
            <person name="Kuo A."/>
            <person name="Nagy L.G."/>
            <person name="Floudas D."/>
            <person name="Copeland A."/>
            <person name="Barry K.W."/>
            <person name="Cichocki N."/>
            <person name="Veneault-Fourrey C."/>
            <person name="LaButti K."/>
            <person name="Lindquist E.A."/>
            <person name="Lipzen A."/>
            <person name="Lundell T."/>
            <person name="Morin E."/>
            <person name="Murat C."/>
            <person name="Riley R."/>
            <person name="Ohm R."/>
            <person name="Sun H."/>
            <person name="Tunlid A."/>
            <person name="Henrissat B."/>
            <person name="Grigoriev I.V."/>
            <person name="Hibbett D.S."/>
            <person name="Martin F."/>
        </authorList>
    </citation>
    <scope>NUCLEOTIDE SEQUENCE [LARGE SCALE GENOMIC DNA]</scope>
    <source>
        <strain evidence="5">Marx 270</strain>
    </source>
</reference>
<dbReference type="Gene3D" id="1.10.150.130">
    <property type="match status" value="1"/>
</dbReference>
<dbReference type="InterPro" id="IPR013762">
    <property type="entry name" value="Integrase-like_cat_sf"/>
</dbReference>
<organism evidence="4 5">
    <name type="scientific">Pisolithus tinctorius Marx 270</name>
    <dbReference type="NCBI Taxonomy" id="870435"/>
    <lineage>
        <taxon>Eukaryota</taxon>
        <taxon>Fungi</taxon>
        <taxon>Dikarya</taxon>
        <taxon>Basidiomycota</taxon>
        <taxon>Agaricomycotina</taxon>
        <taxon>Agaricomycetes</taxon>
        <taxon>Agaricomycetidae</taxon>
        <taxon>Boletales</taxon>
        <taxon>Sclerodermatineae</taxon>
        <taxon>Pisolithaceae</taxon>
        <taxon>Pisolithus</taxon>
    </lineage>
</organism>
<dbReference type="OrthoDB" id="2678913at2759"/>
<dbReference type="GO" id="GO:0003677">
    <property type="term" value="F:DNA binding"/>
    <property type="evidence" value="ECO:0007669"/>
    <property type="project" value="UniProtKB-KW"/>
</dbReference>